<organism evidence="1 2">
    <name type="scientific">Papilio xuthus</name>
    <name type="common">Asian swallowtail butterfly</name>
    <dbReference type="NCBI Taxonomy" id="66420"/>
    <lineage>
        <taxon>Eukaryota</taxon>
        <taxon>Metazoa</taxon>
        <taxon>Ecdysozoa</taxon>
        <taxon>Arthropoda</taxon>
        <taxon>Hexapoda</taxon>
        <taxon>Insecta</taxon>
        <taxon>Pterygota</taxon>
        <taxon>Neoptera</taxon>
        <taxon>Endopterygota</taxon>
        <taxon>Lepidoptera</taxon>
        <taxon>Glossata</taxon>
        <taxon>Ditrysia</taxon>
        <taxon>Papilionoidea</taxon>
        <taxon>Papilionidae</taxon>
        <taxon>Papilioninae</taxon>
        <taxon>Papilio</taxon>
    </lineage>
</organism>
<reference evidence="1 2" key="1">
    <citation type="journal article" date="2015" name="Nat. Commun.">
        <title>Outbred genome sequencing and CRISPR/Cas9 gene editing in butterflies.</title>
        <authorList>
            <person name="Li X."/>
            <person name="Fan D."/>
            <person name="Zhang W."/>
            <person name="Liu G."/>
            <person name="Zhang L."/>
            <person name="Zhao L."/>
            <person name="Fang X."/>
            <person name="Chen L."/>
            <person name="Dong Y."/>
            <person name="Chen Y."/>
            <person name="Ding Y."/>
            <person name="Zhao R."/>
            <person name="Feng M."/>
            <person name="Zhu Y."/>
            <person name="Feng Y."/>
            <person name="Jiang X."/>
            <person name="Zhu D."/>
            <person name="Xiang H."/>
            <person name="Feng X."/>
            <person name="Li S."/>
            <person name="Wang J."/>
            <person name="Zhang G."/>
            <person name="Kronforst M.R."/>
            <person name="Wang W."/>
        </authorList>
    </citation>
    <scope>NUCLEOTIDE SEQUENCE [LARGE SCALE GENOMIC DNA]</scope>
    <source>
        <strain evidence="1">Ya'a_city_454_Px</strain>
        <tissue evidence="1">Whole body</tissue>
    </source>
</reference>
<proteinExistence type="predicted"/>
<dbReference type="Proteomes" id="UP000053268">
    <property type="component" value="Unassembled WGS sequence"/>
</dbReference>
<protein>
    <submittedName>
        <fullName evidence="1">Uncharacterized protein</fullName>
    </submittedName>
</protein>
<keyword evidence="2" id="KW-1185">Reference proteome</keyword>
<dbReference type="EMBL" id="KQ459144">
    <property type="protein sequence ID" value="KPJ03613.1"/>
    <property type="molecule type" value="Genomic_DNA"/>
</dbReference>
<gene>
    <name evidence="1" type="ORF">RR46_04225</name>
</gene>
<sequence length="59" mass="6761">MFGNLEEVYRYISTSGKDEFVVVLSRFCIVFLPSKAMQISRHESSSDVKFDNLLAQVEV</sequence>
<name>A0A194QDI9_PAPXU</name>
<accession>A0A194QDI9</accession>
<dbReference type="AlphaFoldDB" id="A0A194QDI9"/>
<evidence type="ECO:0000313" key="1">
    <source>
        <dbReference type="EMBL" id="KPJ03613.1"/>
    </source>
</evidence>
<evidence type="ECO:0000313" key="2">
    <source>
        <dbReference type="Proteomes" id="UP000053268"/>
    </source>
</evidence>